<proteinExistence type="predicted"/>
<evidence type="ECO:0000313" key="1">
    <source>
        <dbReference type="Proteomes" id="UP000095286"/>
    </source>
</evidence>
<dbReference type="Proteomes" id="UP000095286">
    <property type="component" value="Unplaced"/>
</dbReference>
<evidence type="ECO:0000313" key="2">
    <source>
        <dbReference type="WBParaSite" id="RSKR_0000049400.1"/>
    </source>
</evidence>
<dbReference type="WBParaSite" id="RSKR_0000049400.1">
    <property type="protein sequence ID" value="RSKR_0000049400.1"/>
    <property type="gene ID" value="RSKR_0000049400"/>
</dbReference>
<name>A0AC35THA6_9BILA</name>
<organism evidence="1 2">
    <name type="scientific">Rhabditophanes sp. KR3021</name>
    <dbReference type="NCBI Taxonomy" id="114890"/>
    <lineage>
        <taxon>Eukaryota</taxon>
        <taxon>Metazoa</taxon>
        <taxon>Ecdysozoa</taxon>
        <taxon>Nematoda</taxon>
        <taxon>Chromadorea</taxon>
        <taxon>Rhabditida</taxon>
        <taxon>Tylenchina</taxon>
        <taxon>Panagrolaimomorpha</taxon>
        <taxon>Strongyloidoidea</taxon>
        <taxon>Alloionematidae</taxon>
        <taxon>Rhabditophanes</taxon>
    </lineage>
</organism>
<accession>A0AC35THA6</accession>
<sequence>MISLAYYLALFLLIIPIVNGQSFLCPNRCVCDDASGNVNCDNANLKFFPIQLSPMTKKLSLANNNIQKINPSDLDVYSQLEFLDLSNCNINQISFDKIQPLKHLKELRLASNNLANITDNSFRKLKHLEILDLSNNAIERLLPHSLKGLNKLLSLNLSSNSINFISNTFEDLKELITLDLSYNRLTSAVFSDLNQLNTLLLRHNLISEIPGAAFSSLHALVELDISQNVMTQIPDFHGLEQLKFLNLSTNSILSIPQRVWSKIEGVAELDLSFNAIAVLEPNSFHKLTNLRVLTLSYLPNLRQIKDKAFESLQALSNLQLHNNPLLSKIGENVFHDLVLLSQLSLHSNDLSILSEKQLKFNQLAHLELDNNPWNCTCEFLNIIKDNHDRLQLDKIYCVNPERLQNRQALALNGECSIFSELDGNQILIYSIIGLLIAFTLVIGIITFFKCKFGGRKESDRSTSSQNSSRAPLYQTREYFQGIPYTNEIICNGKLLPPKFASPYATTNIQDEGYYTQLSLDKNTYYAAPSTGAYSPPNHYAVLIDDRRPIITPPMVPAPPPRNSETMRHYPQAWNSHQSFSNFPHSEI</sequence>
<reference evidence="2" key="1">
    <citation type="submission" date="2016-11" db="UniProtKB">
        <authorList>
            <consortium name="WormBaseParasite"/>
        </authorList>
    </citation>
    <scope>IDENTIFICATION</scope>
    <source>
        <strain evidence="2">KR3021</strain>
    </source>
</reference>
<protein>
    <submittedName>
        <fullName evidence="2">LRRCT domain-containing protein</fullName>
    </submittedName>
</protein>